<feature type="compositionally biased region" description="Polar residues" evidence="2">
    <location>
        <begin position="1"/>
        <end position="15"/>
    </location>
</feature>
<dbReference type="GO" id="GO:0003743">
    <property type="term" value="F:translation initiation factor activity"/>
    <property type="evidence" value="ECO:0007669"/>
    <property type="project" value="UniProtKB-KW"/>
</dbReference>
<feature type="compositionally biased region" description="Low complexity" evidence="2">
    <location>
        <begin position="152"/>
        <end position="168"/>
    </location>
</feature>
<feature type="compositionally biased region" description="Low complexity" evidence="2">
    <location>
        <begin position="119"/>
        <end position="131"/>
    </location>
</feature>
<dbReference type="GO" id="GO:0000340">
    <property type="term" value="F:RNA 7-methylguanosine cap binding"/>
    <property type="evidence" value="ECO:0007669"/>
    <property type="project" value="TreeGrafter"/>
</dbReference>
<dbReference type="GO" id="GO:0016281">
    <property type="term" value="C:eukaryotic translation initiation factor 4F complex"/>
    <property type="evidence" value="ECO:0007669"/>
    <property type="project" value="TreeGrafter"/>
</dbReference>
<evidence type="ECO:0000256" key="2">
    <source>
        <dbReference type="SAM" id="MobiDB-lite"/>
    </source>
</evidence>
<name>A0AAD4H864_9FUNG</name>
<comment type="caution">
    <text evidence="3">The sequence shown here is derived from an EMBL/GenBank/DDBJ whole genome shotgun (WGS) entry which is preliminary data.</text>
</comment>
<dbReference type="EMBL" id="JAAAIL010000503">
    <property type="protein sequence ID" value="KAG0275242.1"/>
    <property type="molecule type" value="Genomic_DNA"/>
</dbReference>
<feature type="region of interest" description="Disordered" evidence="2">
    <location>
        <begin position="152"/>
        <end position="185"/>
    </location>
</feature>
<dbReference type="AlphaFoldDB" id="A0AAD4H864"/>
<feature type="region of interest" description="Disordered" evidence="2">
    <location>
        <begin position="1"/>
        <end position="131"/>
    </location>
</feature>
<dbReference type="Proteomes" id="UP001194580">
    <property type="component" value="Unassembled WGS sequence"/>
</dbReference>
<gene>
    <name evidence="3" type="ORF">BGZ95_009044</name>
</gene>
<proteinExistence type="inferred from homology"/>
<dbReference type="PANTHER" id="PTHR11960">
    <property type="entry name" value="EUKARYOTIC TRANSLATION INITIATION FACTOR 4E RELATED"/>
    <property type="match status" value="1"/>
</dbReference>
<dbReference type="InterPro" id="IPR001040">
    <property type="entry name" value="TIF_eIF_4E"/>
</dbReference>
<feature type="compositionally biased region" description="Polar residues" evidence="2">
    <location>
        <begin position="85"/>
        <end position="103"/>
    </location>
</feature>
<reference evidence="3" key="1">
    <citation type="journal article" date="2020" name="Fungal Divers.">
        <title>Resolving the Mortierellaceae phylogeny through synthesis of multi-gene phylogenetics and phylogenomics.</title>
        <authorList>
            <person name="Vandepol N."/>
            <person name="Liber J."/>
            <person name="Desiro A."/>
            <person name="Na H."/>
            <person name="Kennedy M."/>
            <person name="Barry K."/>
            <person name="Grigoriev I.V."/>
            <person name="Miller A.N."/>
            <person name="O'Donnell K."/>
            <person name="Stajich J.E."/>
            <person name="Bonito G."/>
        </authorList>
    </citation>
    <scope>NUCLEOTIDE SEQUENCE</scope>
    <source>
        <strain evidence="3">NRRL 28262</strain>
    </source>
</reference>
<feature type="compositionally biased region" description="Polar residues" evidence="2">
    <location>
        <begin position="421"/>
        <end position="450"/>
    </location>
</feature>
<dbReference type="InterPro" id="IPR023398">
    <property type="entry name" value="TIF_eIF4e-like"/>
</dbReference>
<dbReference type="InterPro" id="IPR019770">
    <property type="entry name" value="TIF_eIF_4E_CS"/>
</dbReference>
<evidence type="ECO:0000313" key="4">
    <source>
        <dbReference type="Proteomes" id="UP001194580"/>
    </source>
</evidence>
<sequence length="492" mass="51260">MASNTANIAGSETTSPRPAAPPGITPAPAPWRPASLAGRNSPAPGSMSSRDHSESSPSSGMTPLRPSGAGGIGGGGGGGDRARVQPTSSSAYQSLGSTTSAWVASSRRVPSAGQDRTYSDQSLSVSSSPILGSSGTFARQASMTLTSTLLSTTSSGLGSTASGTSGSTVGNGVGNGSSTSVPKQPLNMEALAAKFADSKEAKEKFAALQLSPALGPPGTPDKERRNPLSAFAPPSSNNPHVAHIKVQRTASLTHSSQSNLVELFARYFNWIEKPHKIENSSDYHLFKDGIKPMWEDPANANGGRWIVTLLTKNPELLDRCWMELAYALVGEQLDLGDDICGAVLSRRTKADRLAVWVRDKDNVEAINGIGKRLVKFLDLRKEAISMEFLITTDAKSSGLLKKYITLDTIKAELAQEAEAQTTHIPTGHETTPSLTIDSMSATPGSATEVSPATPGLCQGASTLEKEGEEETPTIVGTSGLLISVDGKGVFAS</sequence>
<dbReference type="SUPFAM" id="SSF55418">
    <property type="entry name" value="eIF4e-like"/>
    <property type="match status" value="1"/>
</dbReference>
<feature type="compositionally biased region" description="Pro residues" evidence="2">
    <location>
        <begin position="18"/>
        <end position="31"/>
    </location>
</feature>
<accession>A0AAD4H864</accession>
<dbReference type="Pfam" id="PF01652">
    <property type="entry name" value="IF4E"/>
    <property type="match status" value="1"/>
</dbReference>
<comment type="similarity">
    <text evidence="1">Belongs to the eukaryotic initiation factor 4E family.</text>
</comment>
<keyword evidence="4" id="KW-1185">Reference proteome</keyword>
<evidence type="ECO:0000256" key="1">
    <source>
        <dbReference type="RuleBase" id="RU004374"/>
    </source>
</evidence>
<keyword evidence="1" id="KW-0694">RNA-binding</keyword>
<keyword evidence="1" id="KW-0648">Protein biosynthesis</keyword>
<dbReference type="Gene3D" id="3.30.760.10">
    <property type="entry name" value="RNA Cap, Translation Initiation Factor Eif4e"/>
    <property type="match status" value="1"/>
</dbReference>
<evidence type="ECO:0000313" key="3">
    <source>
        <dbReference type="EMBL" id="KAG0275242.1"/>
    </source>
</evidence>
<feature type="region of interest" description="Disordered" evidence="2">
    <location>
        <begin position="420"/>
        <end position="472"/>
    </location>
</feature>
<feature type="region of interest" description="Disordered" evidence="2">
    <location>
        <begin position="209"/>
        <end position="240"/>
    </location>
</feature>
<feature type="compositionally biased region" description="Gly residues" evidence="2">
    <location>
        <begin position="68"/>
        <end position="79"/>
    </location>
</feature>
<protein>
    <submittedName>
        <fullName evidence="3">Uncharacterized protein</fullName>
    </submittedName>
</protein>
<dbReference type="PROSITE" id="PS00813">
    <property type="entry name" value="IF4E"/>
    <property type="match status" value="1"/>
</dbReference>
<dbReference type="PANTHER" id="PTHR11960:SF73">
    <property type="entry name" value="TRANSLATION INITIATION FACTOR 4E, PUTATIVE-RELATED"/>
    <property type="match status" value="1"/>
</dbReference>
<organism evidence="3 4">
    <name type="scientific">Linnemannia exigua</name>
    <dbReference type="NCBI Taxonomy" id="604196"/>
    <lineage>
        <taxon>Eukaryota</taxon>
        <taxon>Fungi</taxon>
        <taxon>Fungi incertae sedis</taxon>
        <taxon>Mucoromycota</taxon>
        <taxon>Mortierellomycotina</taxon>
        <taxon>Mortierellomycetes</taxon>
        <taxon>Mortierellales</taxon>
        <taxon>Mortierellaceae</taxon>
        <taxon>Linnemannia</taxon>
    </lineage>
</organism>
<keyword evidence="1" id="KW-0396">Initiation factor</keyword>